<keyword evidence="1" id="KW-0812">Transmembrane</keyword>
<evidence type="ECO:0000256" key="1">
    <source>
        <dbReference type="SAM" id="Phobius"/>
    </source>
</evidence>
<feature type="transmembrane region" description="Helical" evidence="1">
    <location>
        <begin position="120"/>
        <end position="142"/>
    </location>
</feature>
<keyword evidence="1" id="KW-0472">Membrane</keyword>
<evidence type="ECO:0000313" key="2">
    <source>
        <dbReference type="EMBL" id="KIW34650.1"/>
    </source>
</evidence>
<sequence length="517" mass="58246">MLFVGKGDSLQLDIVGIVAILGEGSILRNAQASALSWHHVLPRLIPAPQALLKHEQTGRLPTQTGIVSGVYSGNVRHELNFFTRLLHPGELKRFQIEVVEVCRNDEYDDRKDFIFGVNDYGVLHALSCLGCLMSCALLGLSIWRKDGFALIATILLSLTSTIVGFASRWRLIFKEENPRNPEEVIPDGDVVIYYPGPGAFRVIRCNEVVSRLYFQAEECEYLLNDNWYRALAMVGSATLIFGLICLGNAHTVLQIGFATSYIILNALYWASSAYHEQHHWSHAYTVTPIEIHLPTRKGTKLHDVEISRQAPLSSPVSPLRKSSVQLEANGLPPPNPNRRLSLTGFRKISSLAVPRKQPEAVDKVKLPESLESFTDILWIAIALTRNTRWLRSPIVPDTEVWEAWVAEATRQAAGEPEKLDGKILLPRWDYKAKLKELFTEEKKEKKRRPKWPTLEQLNTLVPPAHEEKPQARIVPIVRAVQARMRQESESTTRAVHFADGAELTISPIDEADERDLM</sequence>
<keyword evidence="3" id="KW-1185">Reference proteome</keyword>
<keyword evidence="1" id="KW-1133">Transmembrane helix</keyword>
<name>A0A0D2CXN6_9EURO</name>
<dbReference type="EMBL" id="KN847040">
    <property type="protein sequence ID" value="KIW34650.1"/>
    <property type="molecule type" value="Genomic_DNA"/>
</dbReference>
<dbReference type="HOGENOM" id="CLU_029043_0_1_1"/>
<proteinExistence type="predicted"/>
<protein>
    <submittedName>
        <fullName evidence="2">Uncharacterized protein</fullName>
    </submittedName>
</protein>
<accession>A0A0D2CXN6</accession>
<feature type="transmembrane region" description="Helical" evidence="1">
    <location>
        <begin position="230"/>
        <end position="249"/>
    </location>
</feature>
<dbReference type="Proteomes" id="UP000054466">
    <property type="component" value="Unassembled WGS sequence"/>
</dbReference>
<reference evidence="2 3" key="1">
    <citation type="submission" date="2015-01" db="EMBL/GenBank/DDBJ databases">
        <title>The Genome Sequence of Cladophialophora immunda CBS83496.</title>
        <authorList>
            <consortium name="The Broad Institute Genomics Platform"/>
            <person name="Cuomo C."/>
            <person name="de Hoog S."/>
            <person name="Gorbushina A."/>
            <person name="Stielow B."/>
            <person name="Teixiera M."/>
            <person name="Abouelleil A."/>
            <person name="Chapman S.B."/>
            <person name="Priest M."/>
            <person name="Young S.K."/>
            <person name="Wortman J."/>
            <person name="Nusbaum C."/>
            <person name="Birren B."/>
        </authorList>
    </citation>
    <scope>NUCLEOTIDE SEQUENCE [LARGE SCALE GENOMIC DNA]</scope>
    <source>
        <strain evidence="2 3">CBS 83496</strain>
    </source>
</reference>
<dbReference type="OrthoDB" id="5412502at2759"/>
<dbReference type="GeneID" id="27340611"/>
<dbReference type="RefSeq" id="XP_016254866.1">
    <property type="nucleotide sequence ID" value="XM_016387938.1"/>
</dbReference>
<organism evidence="2 3">
    <name type="scientific">Cladophialophora immunda</name>
    <dbReference type="NCBI Taxonomy" id="569365"/>
    <lineage>
        <taxon>Eukaryota</taxon>
        <taxon>Fungi</taxon>
        <taxon>Dikarya</taxon>
        <taxon>Ascomycota</taxon>
        <taxon>Pezizomycotina</taxon>
        <taxon>Eurotiomycetes</taxon>
        <taxon>Chaetothyriomycetidae</taxon>
        <taxon>Chaetothyriales</taxon>
        <taxon>Herpotrichiellaceae</taxon>
        <taxon>Cladophialophora</taxon>
    </lineage>
</organism>
<evidence type="ECO:0000313" key="3">
    <source>
        <dbReference type="Proteomes" id="UP000054466"/>
    </source>
</evidence>
<dbReference type="AlphaFoldDB" id="A0A0D2CXN6"/>
<dbReference type="VEuPathDB" id="FungiDB:PV07_01417"/>
<gene>
    <name evidence="2" type="ORF">PV07_01417</name>
</gene>
<feature type="transmembrane region" description="Helical" evidence="1">
    <location>
        <begin position="148"/>
        <end position="166"/>
    </location>
</feature>